<organism evidence="1 2">
    <name type="scientific">Virgisporangium ochraceum</name>
    <dbReference type="NCBI Taxonomy" id="65505"/>
    <lineage>
        <taxon>Bacteria</taxon>
        <taxon>Bacillati</taxon>
        <taxon>Actinomycetota</taxon>
        <taxon>Actinomycetes</taxon>
        <taxon>Micromonosporales</taxon>
        <taxon>Micromonosporaceae</taxon>
        <taxon>Virgisporangium</taxon>
    </lineage>
</organism>
<proteinExistence type="predicted"/>
<keyword evidence="2" id="KW-1185">Reference proteome</keyword>
<comment type="caution">
    <text evidence="1">The sequence shown here is derived from an EMBL/GenBank/DDBJ whole genome shotgun (WGS) entry which is preliminary data.</text>
</comment>
<sequence length="80" mass="8644">MTFEAPSFVIELASTRHGLVGQIVPPDSGSAWLHTDAGSTAPVEIDHCGCFVIRVRPEEPFQLACRTHSGGSVRTGWIRP</sequence>
<reference evidence="1" key="1">
    <citation type="submission" date="2021-01" db="EMBL/GenBank/DDBJ databases">
        <title>Whole genome shotgun sequence of Virgisporangium ochraceum NBRC 16418.</title>
        <authorList>
            <person name="Komaki H."/>
            <person name="Tamura T."/>
        </authorList>
    </citation>
    <scope>NUCLEOTIDE SEQUENCE</scope>
    <source>
        <strain evidence="1">NBRC 16418</strain>
    </source>
</reference>
<evidence type="ECO:0000313" key="1">
    <source>
        <dbReference type="EMBL" id="GIJ73965.1"/>
    </source>
</evidence>
<dbReference type="EMBL" id="BOPH01000128">
    <property type="protein sequence ID" value="GIJ73965.1"/>
    <property type="molecule type" value="Genomic_DNA"/>
</dbReference>
<accession>A0A8J4A507</accession>
<protein>
    <submittedName>
        <fullName evidence="1">Uncharacterized protein</fullName>
    </submittedName>
</protein>
<evidence type="ECO:0000313" key="2">
    <source>
        <dbReference type="Proteomes" id="UP000635606"/>
    </source>
</evidence>
<name>A0A8J4A507_9ACTN</name>
<dbReference type="Proteomes" id="UP000635606">
    <property type="component" value="Unassembled WGS sequence"/>
</dbReference>
<gene>
    <name evidence="1" type="ORF">Voc01_088820</name>
</gene>
<dbReference type="AlphaFoldDB" id="A0A8J4A507"/>